<keyword evidence="3" id="KW-1185">Reference proteome</keyword>
<feature type="transmembrane region" description="Helical" evidence="1">
    <location>
        <begin position="78"/>
        <end position="102"/>
    </location>
</feature>
<evidence type="ECO:0000313" key="2">
    <source>
        <dbReference type="EMBL" id="MDI9241920.1"/>
    </source>
</evidence>
<dbReference type="AlphaFoldDB" id="A0AAP4BA61"/>
<sequence length="103" mass="11270">MNKVKKIVTGVIFMTMLLGSVCFASSPTLVTGTQKLLSDVEGWLIGLEVAITVVLAIWRGIIWQKAEEEEKPRARKALTGTIVAGIVVISLTALVPFIFSYYQ</sequence>
<keyword evidence="1" id="KW-0472">Membrane</keyword>
<organism evidence="2 3">
    <name type="scientific">Fusibacillus kribbianus</name>
    <dbReference type="NCBI Taxonomy" id="3044208"/>
    <lineage>
        <taxon>Bacteria</taxon>
        <taxon>Bacillati</taxon>
        <taxon>Bacillota</taxon>
        <taxon>Clostridia</taxon>
        <taxon>Lachnospirales</taxon>
        <taxon>Lachnospiraceae</taxon>
        <taxon>Fusibacillus</taxon>
    </lineage>
</organism>
<keyword evidence="1" id="KW-0812">Transmembrane</keyword>
<proteinExistence type="predicted"/>
<reference evidence="2 3" key="1">
    <citation type="submission" date="2023-05" db="EMBL/GenBank/DDBJ databases">
        <title>[ruminococcus] sp. nov., isolated from a pig farm feces dump.</title>
        <authorList>
            <person name="Chang Y.-H."/>
        </authorList>
    </citation>
    <scope>NUCLEOTIDE SEQUENCE [LARGE SCALE GENOMIC DNA]</scope>
    <source>
        <strain evidence="2 3">YH-rum2234</strain>
    </source>
</reference>
<dbReference type="Proteomes" id="UP001300383">
    <property type="component" value="Unassembled WGS sequence"/>
</dbReference>
<name>A0AAP4BA61_9FIRM</name>
<dbReference type="EMBL" id="JASGBQ010000005">
    <property type="protein sequence ID" value="MDI9241920.1"/>
    <property type="molecule type" value="Genomic_DNA"/>
</dbReference>
<dbReference type="RefSeq" id="WP_283230422.1">
    <property type="nucleotide sequence ID" value="NZ_JASGBQ010000005.1"/>
</dbReference>
<evidence type="ECO:0000256" key="1">
    <source>
        <dbReference type="SAM" id="Phobius"/>
    </source>
</evidence>
<comment type="caution">
    <text evidence="2">The sequence shown here is derived from an EMBL/GenBank/DDBJ whole genome shotgun (WGS) entry which is preliminary data.</text>
</comment>
<evidence type="ECO:0000313" key="3">
    <source>
        <dbReference type="Proteomes" id="UP001300383"/>
    </source>
</evidence>
<keyword evidence="1" id="KW-1133">Transmembrane helix</keyword>
<feature type="transmembrane region" description="Helical" evidence="1">
    <location>
        <begin position="40"/>
        <end position="58"/>
    </location>
</feature>
<protein>
    <submittedName>
        <fullName evidence="2">Uncharacterized protein</fullName>
    </submittedName>
</protein>
<gene>
    <name evidence="2" type="ORF">QJ036_05430</name>
</gene>
<accession>A0AAP4BA61</accession>